<sequence>MTAFSHSPATMNKVFPVDFESEISQCFLDSLSSGDLAAASAAISDTLLDVNFVGATSLKLRRTDVILRDHLPNEVQFYYDEFKTDVTPLFLASHFGHLSLLRQLLNIGADVNQKLFRGFATTAAVREGHLEILEVLLKAGASQPACEQALLEASIHGQPKCVEMLMGSDLIRPNVALHAFVTACGRGFTDVVETMMKCGVDANAVNRVLLQSSKPCLHTNIDCNGLVAAVVSRQVSVVSLLLQAGVRTDVEVKLGAWSWDTDSGEEFRVGAGLAEPYPITWCAVEYFEITGAILQMLLRKHSPNVTHQGRTLLHHAILCANLGAVNVLLDSGVDIEFPVKTSKTMFRPLHMAARLGLHTILRSLVDAGCDINSRTNFGDTALMICAKYKHDECLKVLTEAGADFGLVNSGGFSVYTIACSNKWSSVFQQTVLQVIKAGKIPQSSNTANFSPVLFAAQAGDVEALKTVIAQPGINLNQADDIGFTPVLLTALKGHVECFRSLVYAKADVKVYTKSGDTVMSLAELSHKRDLFEKVLLEYALEMDSFDADGFYALHCAARKGDLIAARLLISKGYDVNTPDGDGYTPLMSAAREGHATVCKFLISQGACCDFKNSRGETAILLARSNTMKGRDAEYVILDELARKLALKGAWVMKHTRCGKGSPHAKMIQMEEIDGNWILRWGKSSRKNVVCKKAEVGPSENFRKNKRGKGDADEGGVFHVVTSKNKEVHFVSEGGCDAAKLWVRGIKLLTKDTF</sequence>
<dbReference type="SUPFAM" id="SSF48403">
    <property type="entry name" value="Ankyrin repeat"/>
    <property type="match status" value="2"/>
</dbReference>
<organism evidence="4 5">
    <name type="scientific">Saponaria officinalis</name>
    <name type="common">Common soapwort</name>
    <name type="synonym">Lychnis saponaria</name>
    <dbReference type="NCBI Taxonomy" id="3572"/>
    <lineage>
        <taxon>Eukaryota</taxon>
        <taxon>Viridiplantae</taxon>
        <taxon>Streptophyta</taxon>
        <taxon>Embryophyta</taxon>
        <taxon>Tracheophyta</taxon>
        <taxon>Spermatophyta</taxon>
        <taxon>Magnoliopsida</taxon>
        <taxon>eudicotyledons</taxon>
        <taxon>Gunneridae</taxon>
        <taxon>Pentapetalae</taxon>
        <taxon>Caryophyllales</taxon>
        <taxon>Caryophyllaceae</taxon>
        <taxon>Caryophylleae</taxon>
        <taxon>Saponaria</taxon>
    </lineage>
</organism>
<evidence type="ECO:0000256" key="2">
    <source>
        <dbReference type="ARBA" id="ARBA00023043"/>
    </source>
</evidence>
<dbReference type="PROSITE" id="PS50297">
    <property type="entry name" value="ANK_REP_REGION"/>
    <property type="match status" value="5"/>
</dbReference>
<dbReference type="Gene3D" id="1.25.40.20">
    <property type="entry name" value="Ankyrin repeat-containing domain"/>
    <property type="match status" value="5"/>
</dbReference>
<feature type="repeat" description="ANK" evidence="3">
    <location>
        <begin position="377"/>
        <end position="409"/>
    </location>
</feature>
<evidence type="ECO:0000256" key="3">
    <source>
        <dbReference type="PROSITE-ProRule" id="PRU00023"/>
    </source>
</evidence>
<keyword evidence="1" id="KW-0677">Repeat</keyword>
<dbReference type="EMBL" id="JBDFQZ010000008">
    <property type="protein sequence ID" value="KAK9699247.1"/>
    <property type="molecule type" value="Genomic_DNA"/>
</dbReference>
<keyword evidence="2 3" id="KW-0040">ANK repeat</keyword>
<dbReference type="InterPro" id="IPR002110">
    <property type="entry name" value="Ankyrin_rpt"/>
</dbReference>
<feature type="repeat" description="ANK" evidence="3">
    <location>
        <begin position="344"/>
        <end position="376"/>
    </location>
</feature>
<dbReference type="Pfam" id="PF13606">
    <property type="entry name" value="Ank_3"/>
    <property type="match status" value="1"/>
</dbReference>
<dbReference type="InterPro" id="IPR036770">
    <property type="entry name" value="Ankyrin_rpt-contain_sf"/>
</dbReference>
<protein>
    <submittedName>
        <fullName evidence="4">Uncharacterized protein</fullName>
    </submittedName>
</protein>
<dbReference type="PANTHER" id="PTHR24123">
    <property type="entry name" value="ANKYRIN REPEAT-CONTAINING"/>
    <property type="match status" value="1"/>
</dbReference>
<gene>
    <name evidence="4" type="ORF">RND81_08G162700</name>
</gene>
<reference evidence="4" key="1">
    <citation type="submission" date="2024-03" db="EMBL/GenBank/DDBJ databases">
        <title>WGS assembly of Saponaria officinalis var. Norfolk2.</title>
        <authorList>
            <person name="Jenkins J."/>
            <person name="Shu S."/>
            <person name="Grimwood J."/>
            <person name="Barry K."/>
            <person name="Goodstein D."/>
            <person name="Schmutz J."/>
            <person name="Leebens-Mack J."/>
            <person name="Osbourn A."/>
        </authorList>
    </citation>
    <scope>NUCLEOTIDE SEQUENCE [LARGE SCALE GENOMIC DNA]</scope>
    <source>
        <strain evidence="4">JIC</strain>
    </source>
</reference>
<evidence type="ECO:0000313" key="4">
    <source>
        <dbReference type="EMBL" id="KAK9699247.1"/>
    </source>
</evidence>
<dbReference type="InterPro" id="IPR051165">
    <property type="entry name" value="Multifunctional_ANK_Repeat"/>
</dbReference>
<feature type="repeat" description="ANK" evidence="3">
    <location>
        <begin position="581"/>
        <end position="613"/>
    </location>
</feature>
<name>A0AAW1J838_SAPOF</name>
<dbReference type="AlphaFoldDB" id="A0AAW1J838"/>
<dbReference type="PROSITE" id="PS50088">
    <property type="entry name" value="ANK_REPEAT"/>
    <property type="match status" value="6"/>
</dbReference>
<evidence type="ECO:0000313" key="5">
    <source>
        <dbReference type="Proteomes" id="UP001443914"/>
    </source>
</evidence>
<dbReference type="Pfam" id="PF12796">
    <property type="entry name" value="Ank_2"/>
    <property type="match status" value="3"/>
</dbReference>
<dbReference type="Proteomes" id="UP001443914">
    <property type="component" value="Unassembled WGS sequence"/>
</dbReference>
<dbReference type="SMART" id="SM00248">
    <property type="entry name" value="ANK"/>
    <property type="match status" value="11"/>
</dbReference>
<dbReference type="PANTHER" id="PTHR24123:SF139">
    <property type="entry name" value="ANKYRIN"/>
    <property type="match status" value="1"/>
</dbReference>
<evidence type="ECO:0000256" key="1">
    <source>
        <dbReference type="ARBA" id="ARBA00022737"/>
    </source>
</evidence>
<keyword evidence="5" id="KW-1185">Reference proteome</keyword>
<feature type="repeat" description="ANK" evidence="3">
    <location>
        <begin position="84"/>
        <end position="116"/>
    </location>
</feature>
<feature type="repeat" description="ANK" evidence="3">
    <location>
        <begin position="548"/>
        <end position="580"/>
    </location>
</feature>
<feature type="repeat" description="ANK" evidence="3">
    <location>
        <begin position="308"/>
        <end position="340"/>
    </location>
</feature>
<proteinExistence type="predicted"/>
<comment type="caution">
    <text evidence="4">The sequence shown here is derived from an EMBL/GenBank/DDBJ whole genome shotgun (WGS) entry which is preliminary data.</text>
</comment>
<accession>A0AAW1J838</accession>